<dbReference type="Gene3D" id="2.40.50.100">
    <property type="match status" value="1"/>
</dbReference>
<dbReference type="InterPro" id="IPR058624">
    <property type="entry name" value="MdtA-like_HH"/>
</dbReference>
<feature type="domain" description="CusB-like beta-barrel" evidence="6">
    <location>
        <begin position="323"/>
        <end position="365"/>
    </location>
</feature>
<dbReference type="InterPro" id="IPR050739">
    <property type="entry name" value="MFP"/>
</dbReference>
<accession>A0A2V3UAP5</accession>
<dbReference type="Gene3D" id="2.40.30.170">
    <property type="match status" value="1"/>
</dbReference>
<comment type="caution">
    <text evidence="7">The sequence shown here is derived from an EMBL/GenBank/DDBJ whole genome shotgun (WGS) entry which is preliminary data.</text>
</comment>
<dbReference type="PANTHER" id="PTHR30386">
    <property type="entry name" value="MEMBRANE FUSION SUBUNIT OF EMRAB-TOLC MULTIDRUG EFFLUX PUMP"/>
    <property type="match status" value="1"/>
</dbReference>
<dbReference type="Pfam" id="PF25954">
    <property type="entry name" value="Beta-barrel_RND_2"/>
    <property type="match status" value="1"/>
</dbReference>
<feature type="transmembrane region" description="Helical" evidence="3">
    <location>
        <begin position="84"/>
        <end position="104"/>
    </location>
</feature>
<feature type="domain" description="Multidrug resistance protein MdtA-like alpha-helical hairpin" evidence="4">
    <location>
        <begin position="191"/>
        <end position="255"/>
    </location>
</feature>
<dbReference type="EMBL" id="QJJK01000003">
    <property type="protein sequence ID" value="PXW61555.1"/>
    <property type="molecule type" value="Genomic_DNA"/>
</dbReference>
<dbReference type="Proteomes" id="UP000248021">
    <property type="component" value="Unassembled WGS sequence"/>
</dbReference>
<gene>
    <name evidence="7" type="ORF">C7450_10371</name>
</gene>
<reference evidence="7 8" key="1">
    <citation type="submission" date="2018-05" db="EMBL/GenBank/DDBJ databases">
        <title>Genomic Encyclopedia of Type Strains, Phase IV (KMG-IV): sequencing the most valuable type-strain genomes for metagenomic binning, comparative biology and taxonomic classification.</title>
        <authorList>
            <person name="Goeker M."/>
        </authorList>
    </citation>
    <scope>NUCLEOTIDE SEQUENCE [LARGE SCALE GENOMIC DNA]</scope>
    <source>
        <strain evidence="7 8">DSM 6462</strain>
    </source>
</reference>
<feature type="coiled-coil region" evidence="1">
    <location>
        <begin position="176"/>
        <end position="217"/>
    </location>
</feature>
<keyword evidence="8" id="KW-1185">Reference proteome</keyword>
<keyword evidence="1" id="KW-0175">Coiled coil</keyword>
<dbReference type="GO" id="GO:0055085">
    <property type="term" value="P:transmembrane transport"/>
    <property type="evidence" value="ECO:0007669"/>
    <property type="project" value="InterPro"/>
</dbReference>
<dbReference type="AlphaFoldDB" id="A0A2V3UAP5"/>
<protein>
    <submittedName>
        <fullName evidence="7">Membrane fusion protein (Multidrug efflux system)</fullName>
    </submittedName>
</protein>
<dbReference type="Pfam" id="PF25876">
    <property type="entry name" value="HH_MFP_RND"/>
    <property type="match status" value="1"/>
</dbReference>
<sequence length="438" mass="46464">MADGSGLMVHEEPRAGGGASGQAEKPARDVSRAEKPQEPGAFQNPAQEAPAGPAPAGKSGHKHHGGKHHDKDAPKKKSRIRKPLLAAVALIALAAGGYEGYHWWTLGRFEIETDDAYVHVDMTILAAKVSGYITSVDVTDNQFVREGAIIARIDDGDYRLAVDAAKGKVATQQAAIARIAEQIKAGQASVEQAEAQIDAAQADVDRAELEFDRQQQLAKSNFASKQALDNARADRGRTRANLASAKAGLDSATANVGVLNAQRVEAERSLDEDRTTLAKAERDLSFTEIKAPVSGVIGNRAVQVGKLVSVGERLAAIVPLDSVYVDANYKETQLGRLKPGQRVDITVDAYPGRVFTGEVASISPASGALFSLLPPENATGNFTKIVQRVPVRIRFSADALSDHVLRPGMSVVATVDTRHDADAPRTAALKAPTRSSAE</sequence>
<evidence type="ECO:0000256" key="2">
    <source>
        <dbReference type="SAM" id="MobiDB-lite"/>
    </source>
</evidence>
<name>A0A2V3UAP5_9HYPH</name>
<proteinExistence type="predicted"/>
<dbReference type="Pfam" id="PF25917">
    <property type="entry name" value="BSH_RND"/>
    <property type="match status" value="1"/>
</dbReference>
<evidence type="ECO:0000256" key="1">
    <source>
        <dbReference type="SAM" id="Coils"/>
    </source>
</evidence>
<evidence type="ECO:0000259" key="6">
    <source>
        <dbReference type="Pfam" id="PF25954"/>
    </source>
</evidence>
<feature type="compositionally biased region" description="Low complexity" evidence="2">
    <location>
        <begin position="45"/>
        <end position="58"/>
    </location>
</feature>
<evidence type="ECO:0000313" key="8">
    <source>
        <dbReference type="Proteomes" id="UP000248021"/>
    </source>
</evidence>
<evidence type="ECO:0000259" key="5">
    <source>
        <dbReference type="Pfam" id="PF25917"/>
    </source>
</evidence>
<keyword evidence="3" id="KW-0812">Transmembrane</keyword>
<keyword evidence="3" id="KW-0472">Membrane</keyword>
<evidence type="ECO:0000313" key="7">
    <source>
        <dbReference type="EMBL" id="PXW61555.1"/>
    </source>
</evidence>
<evidence type="ECO:0000256" key="3">
    <source>
        <dbReference type="SAM" id="Phobius"/>
    </source>
</evidence>
<feature type="compositionally biased region" description="Basic and acidic residues" evidence="2">
    <location>
        <begin position="25"/>
        <end position="37"/>
    </location>
</feature>
<dbReference type="InterPro" id="IPR058792">
    <property type="entry name" value="Beta-barrel_RND_2"/>
</dbReference>
<organism evidence="7 8">
    <name type="scientific">Chelatococcus asaccharovorans</name>
    <dbReference type="NCBI Taxonomy" id="28210"/>
    <lineage>
        <taxon>Bacteria</taxon>
        <taxon>Pseudomonadati</taxon>
        <taxon>Pseudomonadota</taxon>
        <taxon>Alphaproteobacteria</taxon>
        <taxon>Hyphomicrobiales</taxon>
        <taxon>Chelatococcaceae</taxon>
        <taxon>Chelatococcus</taxon>
    </lineage>
</organism>
<evidence type="ECO:0000259" key="4">
    <source>
        <dbReference type="Pfam" id="PF25876"/>
    </source>
</evidence>
<keyword evidence="3" id="KW-1133">Transmembrane helix</keyword>
<feature type="compositionally biased region" description="Basic residues" evidence="2">
    <location>
        <begin position="59"/>
        <end position="68"/>
    </location>
</feature>
<feature type="domain" description="Multidrug resistance protein MdtA-like barrel-sandwich hybrid" evidence="5">
    <location>
        <begin position="126"/>
        <end position="318"/>
    </location>
</feature>
<dbReference type="SUPFAM" id="SSF111369">
    <property type="entry name" value="HlyD-like secretion proteins"/>
    <property type="match status" value="3"/>
</dbReference>
<dbReference type="InterPro" id="IPR058625">
    <property type="entry name" value="MdtA-like_BSH"/>
</dbReference>
<dbReference type="PANTHER" id="PTHR30386:SF24">
    <property type="entry name" value="MULTIDRUG RESISTANCE EFFLUX PUMP"/>
    <property type="match status" value="1"/>
</dbReference>
<feature type="region of interest" description="Disordered" evidence="2">
    <location>
        <begin position="1"/>
        <end position="78"/>
    </location>
</feature>
<dbReference type="Gene3D" id="1.10.287.470">
    <property type="entry name" value="Helix hairpin bin"/>
    <property type="match status" value="2"/>
</dbReference>